<keyword evidence="4" id="KW-1185">Reference proteome</keyword>
<dbReference type="PANTHER" id="PTHR34825:SF1">
    <property type="entry name" value="AAA-ATPASE-LIKE DOMAIN-CONTAINING PROTEIN"/>
    <property type="match status" value="1"/>
</dbReference>
<gene>
    <name evidence="3" type="ORF">CAP_1465</name>
</gene>
<keyword evidence="3" id="KW-0378">Hydrolase</keyword>
<dbReference type="RefSeq" id="WP_063748666.1">
    <property type="nucleotide sequence ID" value="NZ_ASRX01000014.1"/>
</dbReference>
<evidence type="ECO:0000259" key="2">
    <source>
        <dbReference type="Pfam" id="PF09820"/>
    </source>
</evidence>
<comment type="caution">
    <text evidence="3">The sequence shown here is derived from an EMBL/GenBank/DDBJ whole genome shotgun (WGS) entry which is preliminary data.</text>
</comment>
<dbReference type="Pfam" id="PF09820">
    <property type="entry name" value="AAA-ATPase_like"/>
    <property type="match status" value="1"/>
</dbReference>
<protein>
    <submittedName>
        <fullName evidence="3">Weak D-galactarate dehydratase/altronate hydrolase domain protein</fullName>
    </submittedName>
</protein>
<proteinExistence type="predicted"/>
<feature type="region of interest" description="Disordered" evidence="1">
    <location>
        <begin position="586"/>
        <end position="605"/>
    </location>
</feature>
<dbReference type="GO" id="GO:0016787">
    <property type="term" value="F:hydrolase activity"/>
    <property type="evidence" value="ECO:0007669"/>
    <property type="project" value="UniProtKB-KW"/>
</dbReference>
<dbReference type="InterPro" id="IPR018631">
    <property type="entry name" value="AAA-ATPase-like_dom"/>
</dbReference>
<dbReference type="PANTHER" id="PTHR34825">
    <property type="entry name" value="CONSERVED PROTEIN, WITH A WEAK D-GALACTARATE DEHYDRATASE/ALTRONATE HYDROLASE DOMAIN"/>
    <property type="match status" value="1"/>
</dbReference>
<dbReference type="AlphaFoldDB" id="A0A017TBU9"/>
<dbReference type="InterPro" id="IPR012547">
    <property type="entry name" value="PDDEXK_9"/>
</dbReference>
<evidence type="ECO:0000256" key="1">
    <source>
        <dbReference type="SAM" id="MobiDB-lite"/>
    </source>
</evidence>
<dbReference type="Proteomes" id="UP000019678">
    <property type="component" value="Unassembled WGS sequence"/>
</dbReference>
<reference evidence="3 4" key="1">
    <citation type="submission" date="2013-05" db="EMBL/GenBank/DDBJ databases">
        <title>Genome assembly of Chondromyces apiculatus DSM 436.</title>
        <authorList>
            <person name="Sharma G."/>
            <person name="Khatri I."/>
            <person name="Kaur C."/>
            <person name="Mayilraj S."/>
            <person name="Subramanian S."/>
        </authorList>
    </citation>
    <scope>NUCLEOTIDE SEQUENCE [LARGE SCALE GENOMIC DNA]</scope>
    <source>
        <strain evidence="3 4">DSM 436</strain>
    </source>
</reference>
<accession>A0A017TBU9</accession>
<dbReference type="STRING" id="1192034.CAP_1465"/>
<dbReference type="OrthoDB" id="9808684at2"/>
<name>A0A017TBU9_9BACT</name>
<organism evidence="3 4">
    <name type="scientific">Chondromyces apiculatus DSM 436</name>
    <dbReference type="NCBI Taxonomy" id="1192034"/>
    <lineage>
        <taxon>Bacteria</taxon>
        <taxon>Pseudomonadati</taxon>
        <taxon>Myxococcota</taxon>
        <taxon>Polyangia</taxon>
        <taxon>Polyangiales</taxon>
        <taxon>Polyangiaceae</taxon>
        <taxon>Chondromyces</taxon>
    </lineage>
</organism>
<dbReference type="EMBL" id="ASRX01000014">
    <property type="protein sequence ID" value="EYF06768.1"/>
    <property type="molecule type" value="Genomic_DNA"/>
</dbReference>
<feature type="domain" description="AAA-ATPase-like" evidence="2">
    <location>
        <begin position="8"/>
        <end position="227"/>
    </location>
</feature>
<dbReference type="eggNOG" id="COG4637">
    <property type="taxonomic scope" value="Bacteria"/>
</dbReference>
<dbReference type="Pfam" id="PF08011">
    <property type="entry name" value="PDDEXK_9"/>
    <property type="match status" value="1"/>
</dbReference>
<sequence length="605" mass="67349">MRHKVRVPIGIDDFRKVRELGLEYVDKTHLALELLDKEGVEVLLLPRPRRFGKTLNLSMLRCFFEKQPEDLSPLFQGLRVWEAGAPYRAHFQRYPVIHLTLKDLKFLSWEACWEAIKKKITMLYGEHRAALAGLTGADARWAQEILDGTASLAIYAGALADLSRYLHAHHGERVVILIDEYDKPIHTGYFHGYQAQAVEFFRAFLAGGLKGNPHLFKAVLTGILRVARGVWGHSAVPRTTPPSLDESIFSGLNNLGVYSLLQRDFNTCFGFTEAEVLGLLEKTQGRDRLEPLRAWYNGYVFGGEVIYNPWSVLNFLASESEEPAPYWLSTSSNDLVRELLEQRALEVEPVFEELLAGGSIEQVLDESVPLGEVQASKGALWSLLVFAGYLRAERRSRGPMDEAPHLLSIPNREVRKVYTDTFRGWMASSLRACGGDLDLLIAALLAGDAEGLQRQLEAFIENVLSYHDIPARSPELVYQAFIVGLLASLEGRYEVRSNRESGLGRADVLVKPRQAGQPGAVLELKVIKPARRRPDKALAEGLAQVQRLDYAAALHAAGAVPIHLFAVAFDGKQVWVRAMSAGPARKAVKKAARGASTAQTKKRRS</sequence>
<evidence type="ECO:0000313" key="4">
    <source>
        <dbReference type="Proteomes" id="UP000019678"/>
    </source>
</evidence>
<evidence type="ECO:0000313" key="3">
    <source>
        <dbReference type="EMBL" id="EYF06768.1"/>
    </source>
</evidence>